<name>A0A484ZZL3_9GAMM</name>
<organism evidence="1 2">
    <name type="scientific">Budvicia aquatica</name>
    <dbReference type="NCBI Taxonomy" id="82979"/>
    <lineage>
        <taxon>Bacteria</taxon>
        <taxon>Pseudomonadati</taxon>
        <taxon>Pseudomonadota</taxon>
        <taxon>Gammaproteobacteria</taxon>
        <taxon>Enterobacterales</taxon>
        <taxon>Budviciaceae</taxon>
        <taxon>Budvicia</taxon>
    </lineage>
</organism>
<gene>
    <name evidence="1" type="ORF">NCTC12282_06289</name>
</gene>
<dbReference type="EMBL" id="CAADJA010000002">
    <property type="protein sequence ID" value="VFS53078.1"/>
    <property type="molecule type" value="Genomic_DNA"/>
</dbReference>
<evidence type="ECO:0000313" key="2">
    <source>
        <dbReference type="Proteomes" id="UP000373449"/>
    </source>
</evidence>
<reference evidence="1 2" key="1">
    <citation type="submission" date="2019-03" db="EMBL/GenBank/DDBJ databases">
        <authorList>
            <consortium name="Pathogen Informatics"/>
        </authorList>
    </citation>
    <scope>NUCLEOTIDE SEQUENCE [LARGE SCALE GENOMIC DNA]</scope>
    <source>
        <strain evidence="1 2">NCTC12282</strain>
    </source>
</reference>
<sequence length="232" mass="27353">MSGYIIKRAILVTLDTYNSFIHDVHKIPFLGKDKRQSVAFYQEIQVFLQHLICNNYLYAKATPDDDPYTQFSPISSKLGKAMLKFVFEQSKYLCCDRALELIEKTGIIKRISHDYSKKKSRQFALSKAYLRRWFGDTNHAGYMQRDDRLIYLTTTRRRRNIDSLSEESLVQQALTQQIKVKHKTRHASRETVKYMKEVYRAMGGLLINLDKLRDYVPVNDREALLKPIFWVI</sequence>
<dbReference type="Proteomes" id="UP000373449">
    <property type="component" value="Unassembled WGS sequence"/>
</dbReference>
<protein>
    <submittedName>
        <fullName evidence="1">Uncharacterized protein</fullName>
    </submittedName>
</protein>
<dbReference type="AlphaFoldDB" id="A0A484ZZL3"/>
<accession>A0A484ZZL3</accession>
<proteinExistence type="predicted"/>
<evidence type="ECO:0000313" key="1">
    <source>
        <dbReference type="EMBL" id="VFS53078.1"/>
    </source>
</evidence>